<dbReference type="Gene3D" id="3.30.40.10">
    <property type="entry name" value="Zinc/RING finger domain, C3HC4 (zinc finger)"/>
    <property type="match status" value="1"/>
</dbReference>
<dbReference type="InterPro" id="IPR011989">
    <property type="entry name" value="ARM-like"/>
</dbReference>
<dbReference type="SMART" id="SM00744">
    <property type="entry name" value="RINGv"/>
    <property type="match status" value="1"/>
</dbReference>
<dbReference type="InterPro" id="IPR039795">
    <property type="entry name" value="LTN1/Rkr1"/>
</dbReference>
<dbReference type="InterPro" id="IPR011016">
    <property type="entry name" value="Znf_RING-CH"/>
</dbReference>
<evidence type="ECO:0000256" key="12">
    <source>
        <dbReference type="ARBA" id="ARBA00022786"/>
    </source>
</evidence>
<dbReference type="GO" id="GO:0061630">
    <property type="term" value="F:ubiquitin protein ligase activity"/>
    <property type="evidence" value="ECO:0007669"/>
    <property type="project" value="UniProtKB-UniRule"/>
</dbReference>
<evidence type="ECO:0000256" key="9">
    <source>
        <dbReference type="ARBA" id="ARBA00022723"/>
    </source>
</evidence>
<evidence type="ECO:0000256" key="5">
    <source>
        <dbReference type="ARBA" id="ARBA00012483"/>
    </source>
</evidence>
<dbReference type="SUPFAM" id="SSF57850">
    <property type="entry name" value="RING/U-box"/>
    <property type="match status" value="1"/>
</dbReference>
<dbReference type="GO" id="GO:1990112">
    <property type="term" value="C:RQC complex"/>
    <property type="evidence" value="ECO:0007669"/>
    <property type="project" value="UniProtKB-UniRule"/>
</dbReference>
<accession>A0A0A9W2X5</accession>
<dbReference type="Pfam" id="PF22958">
    <property type="entry name" value="Ltn1_1st"/>
    <property type="match status" value="1"/>
</dbReference>
<organism evidence="19">
    <name type="scientific">Lygus hesperus</name>
    <name type="common">Western plant bug</name>
    <dbReference type="NCBI Taxonomy" id="30085"/>
    <lineage>
        <taxon>Eukaryota</taxon>
        <taxon>Metazoa</taxon>
        <taxon>Ecdysozoa</taxon>
        <taxon>Arthropoda</taxon>
        <taxon>Hexapoda</taxon>
        <taxon>Insecta</taxon>
        <taxon>Pterygota</taxon>
        <taxon>Neoptera</taxon>
        <taxon>Paraneoptera</taxon>
        <taxon>Hemiptera</taxon>
        <taxon>Heteroptera</taxon>
        <taxon>Panheteroptera</taxon>
        <taxon>Cimicomorpha</taxon>
        <taxon>Miridae</taxon>
        <taxon>Mirini</taxon>
        <taxon>Lygus</taxon>
    </lineage>
</organism>
<evidence type="ECO:0000256" key="17">
    <source>
        <dbReference type="SAM" id="MobiDB-lite"/>
    </source>
</evidence>
<dbReference type="GO" id="GO:0043023">
    <property type="term" value="F:ribosomal large subunit binding"/>
    <property type="evidence" value="ECO:0007669"/>
    <property type="project" value="TreeGrafter"/>
</dbReference>
<dbReference type="CDD" id="cd16491">
    <property type="entry name" value="RING-CH-C4HC3_LTN1"/>
    <property type="match status" value="1"/>
</dbReference>
<comment type="catalytic activity">
    <reaction evidence="1 16">
        <text>S-ubiquitinyl-[E2 ubiquitin-conjugating enzyme]-L-cysteine + [acceptor protein]-L-lysine = [E2 ubiquitin-conjugating enzyme]-L-cysteine + N(6)-ubiquitinyl-[acceptor protein]-L-lysine.</text>
        <dbReference type="EC" id="2.3.2.27"/>
    </reaction>
</comment>
<gene>
    <name evidence="19" type="primary">Ltn1</name>
    <name evidence="19" type="ORF">CM83_49376</name>
</gene>
<evidence type="ECO:0000256" key="14">
    <source>
        <dbReference type="ARBA" id="ARBA00032366"/>
    </source>
</evidence>
<evidence type="ECO:0000256" key="16">
    <source>
        <dbReference type="RuleBase" id="RU367090"/>
    </source>
</evidence>
<dbReference type="InterPro" id="IPR054478">
    <property type="entry name" value="LTN1_UBC"/>
</dbReference>
<comment type="function">
    <text evidence="16">E3 ubiquitin-protein ligase. Component of the ribosome quality control complex (RQC), a ribosome-associated complex that mediates ubiquitination and extraction of incompletely synthesized nascent chains for proteasomal degradation.</text>
</comment>
<evidence type="ECO:0000256" key="1">
    <source>
        <dbReference type="ARBA" id="ARBA00000900"/>
    </source>
</evidence>
<evidence type="ECO:0000256" key="6">
    <source>
        <dbReference type="ARBA" id="ARBA00017157"/>
    </source>
</evidence>
<dbReference type="GO" id="GO:0008270">
    <property type="term" value="F:zinc ion binding"/>
    <property type="evidence" value="ECO:0007669"/>
    <property type="project" value="UniProtKB-KW"/>
</dbReference>
<dbReference type="Gene3D" id="1.25.10.10">
    <property type="entry name" value="Leucine-rich Repeat Variant"/>
    <property type="match status" value="1"/>
</dbReference>
<dbReference type="GO" id="GO:0072344">
    <property type="term" value="P:rescue of stalled ribosome"/>
    <property type="evidence" value="ECO:0007669"/>
    <property type="project" value="UniProtKB-UniRule"/>
</dbReference>
<dbReference type="PROSITE" id="PS50089">
    <property type="entry name" value="ZF_RING_2"/>
    <property type="match status" value="1"/>
</dbReference>
<evidence type="ECO:0000256" key="15">
    <source>
        <dbReference type="PROSITE-ProRule" id="PRU00175"/>
    </source>
</evidence>
<dbReference type="UniPathway" id="UPA00143"/>
<feature type="region of interest" description="Disordered" evidence="17">
    <location>
        <begin position="1"/>
        <end position="23"/>
    </location>
</feature>
<evidence type="ECO:0000256" key="3">
    <source>
        <dbReference type="ARBA" id="ARBA00004906"/>
    </source>
</evidence>
<evidence type="ECO:0000313" key="19">
    <source>
        <dbReference type="EMBL" id="JAG02802.1"/>
    </source>
</evidence>
<dbReference type="GO" id="GO:0016567">
    <property type="term" value="P:protein ubiquitination"/>
    <property type="evidence" value="ECO:0007669"/>
    <property type="project" value="UniProtKB-UniPathway"/>
</dbReference>
<dbReference type="PANTHER" id="PTHR12389">
    <property type="entry name" value="ZINC FINGER PROTEIN 294"/>
    <property type="match status" value="1"/>
</dbReference>
<keyword evidence="7" id="KW-0963">Cytoplasm</keyword>
<dbReference type="Pfam" id="PF22999">
    <property type="entry name" value="LTN1_E3_ligase_6th"/>
    <property type="match status" value="1"/>
</dbReference>
<dbReference type="InterPro" id="IPR001841">
    <property type="entry name" value="Znf_RING"/>
</dbReference>
<dbReference type="InterPro" id="IPR039804">
    <property type="entry name" value="RING-CH-C4HC3_LTN1"/>
</dbReference>
<dbReference type="EMBL" id="GBHO01040802">
    <property type="protein sequence ID" value="JAG02802.1"/>
    <property type="molecule type" value="Transcribed_RNA"/>
</dbReference>
<dbReference type="InterPro" id="IPR054477">
    <property type="entry name" value="LTN1_E3_ligase_6th"/>
</dbReference>
<dbReference type="SUPFAM" id="SSF48371">
    <property type="entry name" value="ARM repeat"/>
    <property type="match status" value="1"/>
</dbReference>
<dbReference type="FunFam" id="3.30.40.10:FF:000038">
    <property type="entry name" value="E3 ubiquitin-protein ligase listerin"/>
    <property type="match status" value="1"/>
</dbReference>
<name>A0A0A9W2X5_LYGHE</name>
<comment type="pathway">
    <text evidence="3 16">Protein modification; protein ubiquitination.</text>
</comment>
<comment type="subunit">
    <text evidence="16">Component of the ribosome quality control complex (RQC).</text>
</comment>
<feature type="compositionally biased region" description="Polar residues" evidence="17">
    <location>
        <begin position="9"/>
        <end position="21"/>
    </location>
</feature>
<evidence type="ECO:0000256" key="7">
    <source>
        <dbReference type="ARBA" id="ARBA00022490"/>
    </source>
</evidence>
<dbReference type="Pfam" id="PF23009">
    <property type="entry name" value="UBC_like"/>
    <property type="match status" value="1"/>
</dbReference>
<dbReference type="EC" id="2.3.2.27" evidence="5 16"/>
<protein>
    <recommendedName>
        <fullName evidence="6 16">E3 ubiquitin-protein ligase listerin</fullName>
        <ecNumber evidence="5 16">2.3.2.27</ecNumber>
    </recommendedName>
    <alternativeName>
        <fullName evidence="14 16">RING-type E3 ubiquitin transferase listerin</fullName>
    </alternativeName>
</protein>
<keyword evidence="8 16" id="KW-0808">Transferase</keyword>
<evidence type="ECO:0000256" key="10">
    <source>
        <dbReference type="ARBA" id="ARBA00022737"/>
    </source>
</evidence>
<reference evidence="19" key="2">
    <citation type="submission" date="2014-07" db="EMBL/GenBank/DDBJ databases">
        <authorList>
            <person name="Hull J."/>
        </authorList>
    </citation>
    <scope>NUCLEOTIDE SEQUENCE</scope>
</reference>
<reference evidence="19" key="1">
    <citation type="journal article" date="2014" name="PLoS ONE">
        <title>Transcriptome-Based Identification of ABC Transporters in the Western Tarnished Plant Bug Lygus hesperus.</title>
        <authorList>
            <person name="Hull J.J."/>
            <person name="Chaney K."/>
            <person name="Geib S.M."/>
            <person name="Fabrick J.A."/>
            <person name="Brent C.S."/>
            <person name="Walsh D."/>
            <person name="Lavine L.C."/>
        </authorList>
    </citation>
    <scope>NUCLEOTIDE SEQUENCE</scope>
</reference>
<dbReference type="GO" id="GO:0005829">
    <property type="term" value="C:cytosol"/>
    <property type="evidence" value="ECO:0007669"/>
    <property type="project" value="UniProtKB-SubCell"/>
</dbReference>
<sequence>MGGKKQAQRTKNNAKPSSSGRTAELLSSNSAQFSGFSSLKGTHFPSSTPSAITLDVFDSQLDPNVVVVLKKLSKKDATTRFKALNELVALVNECQDDAGVVHILPYWVKLYTNLVVDVENKVREATQSAHRAIAVRVGRNLAPHIKQIVPSWFISQCDTHPPAASVAALAFKEAFPPRKIVDVIVFCQSEIIKYISDNLLTEKNIPKNDEETEAKFERIIVASLNGYALYLSRIPSQNLEAVLDENHTIISSPQFWKLQKHKSRNVRAAFFSLLTSFLQNAPSLVEDEHKRLTNSILATIDDYDPVVLPTVWESVLHLVTVVPDCWQHVNLEKLVLNKLCSIIGHGGQGSAHFIFPNILLLLSKIPCDIIKNKVQFYSKIFSSFLQGMKQPSVTQSQSESDAITSSFNECVRYIIMSNLENDELCCAIIRDHVLTCYSNLMLDPVSRHLIAPFYSAFVQNLVYWERNCASNPAYESHLGSICESLPSLNIRNLNKSCEDRARIAFIHECQVKFVTVLNHPSVKKKKRLRVQFSLDEDSHTPSKAPEAPPPEEVDFHEEALRTKLYPLIDELIKKYFTVACNHESAEVKSMNVDQLWRLTSALNSEQLSKLSHTYAKDLYPALSNWLRCEYIPVNCILGLIFNTIENVDEVEKSSMLAQLTEVRPDESVLEVIKMASQEMSGKKTFKTWLESEKVRSEIIKTLNDRIESGGNCVHFLEMCWSTYKSGEPVLGTETVSTLLDVVLNNLESGKISHLLISQLFESLLVERNHYIVSNCGPKILCLLKSLFVLILTNSEPEIVSSWKKGLKFVFSLSWESDALLMGYTNECINIVAELLNTWEALSISNVIRSVEFMYFMTVTSLEHGAMKTEEDSVLWSSKFFSCVMNSNWEAQYSLIEELVSCGEIVKGNIMATEFSPNTMIITKGHWDPLEGINLLTFARSLLFCTKYMMMTVGALILEEFESSEYDPLKDNIARNLTNIEYLVKLSHGLLLCKNSLNHFSSTKQTVGLKDYTNNIESDLKELVQRLRPEEQGNLIELCQNRSKEKGGHSTWKYTVELIQNNFLELEPKVDETPLSGEITISIDFLYTLRTRRTDSDHVRKVLAVIVDTYKGSEYSAFNRDLASMTPEQLCLNVEIGRFLKLVLEKHKDVIAEVERGWDFIMITIASWFISISISKSVHHYSQFVQFVVSLCELLVSFVGHFLKDEEASKSVLYEEWTKLFASETYLILRQSWCALAESTVQDNLKPISLLHMDLMGQAICQLCEWNIPGATFVTLENINEFMNTSMKTIMSPHIPVQITSYLMLTNAVPQLVKKDENHDENNLNKLSCQSCLPSFNMAQNVVTALLQDFSLGVSCAVSPHTDGYTYTLAYLMLWCWLLEMCRSCESQLRYVYTLWIKERNLIPHIIESIFKLMPESVLHLGETNIKKKQELFMSRPVSSLDTWSSEKLSHFSCWLYCELLRILPAVARQWTAEADPKFLSFVDKLTSTYVSPILCHEEMMAIKDEQKAFDNVQVQTHSAVREVIAVYTVEETSTELIIKLAANHPLSPPKVEISKAIKISSNQNRQLLMQLTIFLTHQNGSIWDGLLLWKSNLDKKFEGVEECYICFSIVHQSSHQLPKMTCGTCKKKFHSFCLYKWFTTSNMSTCPICRNHF</sequence>
<dbReference type="InterPro" id="IPR016024">
    <property type="entry name" value="ARM-type_fold"/>
</dbReference>
<comment type="subcellular location">
    <subcellularLocation>
        <location evidence="2">Cytoplasm</location>
        <location evidence="2">Cytosol</location>
    </subcellularLocation>
</comment>
<dbReference type="InterPro" id="IPR013083">
    <property type="entry name" value="Znf_RING/FYVE/PHD"/>
</dbReference>
<evidence type="ECO:0000259" key="18">
    <source>
        <dbReference type="PROSITE" id="PS50089"/>
    </source>
</evidence>
<keyword evidence="12 16" id="KW-0833">Ubl conjugation pathway</keyword>
<dbReference type="InterPro" id="IPR054476">
    <property type="entry name" value="Ltn1_N"/>
</dbReference>
<evidence type="ECO:0000256" key="13">
    <source>
        <dbReference type="ARBA" id="ARBA00022833"/>
    </source>
</evidence>
<dbReference type="PANTHER" id="PTHR12389:SF0">
    <property type="entry name" value="E3 UBIQUITIN-PROTEIN LIGASE LISTERIN"/>
    <property type="match status" value="1"/>
</dbReference>
<evidence type="ECO:0000256" key="8">
    <source>
        <dbReference type="ARBA" id="ARBA00022679"/>
    </source>
</evidence>
<proteinExistence type="inferred from homology"/>
<keyword evidence="11 15" id="KW-0863">Zinc-finger</keyword>
<dbReference type="GO" id="GO:1990116">
    <property type="term" value="P:ribosome-associated ubiquitin-dependent protein catabolic process"/>
    <property type="evidence" value="ECO:0007669"/>
    <property type="project" value="UniProtKB-UniRule"/>
</dbReference>
<keyword evidence="9 16" id="KW-0479">Metal-binding</keyword>
<feature type="domain" description="RING-type" evidence="18">
    <location>
        <begin position="1603"/>
        <end position="1650"/>
    </location>
</feature>
<comment type="similarity">
    <text evidence="4 16">Belongs to the LTN1 family.</text>
</comment>
<evidence type="ECO:0000256" key="2">
    <source>
        <dbReference type="ARBA" id="ARBA00004514"/>
    </source>
</evidence>
<evidence type="ECO:0000256" key="4">
    <source>
        <dbReference type="ARBA" id="ARBA00007997"/>
    </source>
</evidence>
<keyword evidence="13 16" id="KW-0862">Zinc</keyword>
<feature type="region of interest" description="Disordered" evidence="17">
    <location>
        <begin position="534"/>
        <end position="553"/>
    </location>
</feature>
<keyword evidence="10" id="KW-0677">Repeat</keyword>
<evidence type="ECO:0000256" key="11">
    <source>
        <dbReference type="ARBA" id="ARBA00022771"/>
    </source>
</evidence>